<organism evidence="2 3">
    <name type="scientific">Rhizobium puerariae</name>
    <dbReference type="NCBI Taxonomy" id="1585791"/>
    <lineage>
        <taxon>Bacteria</taxon>
        <taxon>Pseudomonadati</taxon>
        <taxon>Pseudomonadota</taxon>
        <taxon>Alphaproteobacteria</taxon>
        <taxon>Hyphomicrobiales</taxon>
        <taxon>Rhizobiaceae</taxon>
        <taxon>Rhizobium/Agrobacterium group</taxon>
        <taxon>Rhizobium</taxon>
    </lineage>
</organism>
<evidence type="ECO:0000313" key="2">
    <source>
        <dbReference type="EMBL" id="MFB9950683.1"/>
    </source>
</evidence>
<evidence type="ECO:0000259" key="1">
    <source>
        <dbReference type="Pfam" id="PF01261"/>
    </source>
</evidence>
<dbReference type="RefSeq" id="WP_377263311.1">
    <property type="nucleotide sequence ID" value="NZ_JBHMAA010000018.1"/>
</dbReference>
<accession>A0ABV6ALV2</accession>
<protein>
    <submittedName>
        <fullName evidence="2">Sugar phosphate isomerase/epimerase family protein</fullName>
    </submittedName>
</protein>
<dbReference type="InterPro" id="IPR050312">
    <property type="entry name" value="IolE/XylAMocC-like"/>
</dbReference>
<dbReference type="PANTHER" id="PTHR12110">
    <property type="entry name" value="HYDROXYPYRUVATE ISOMERASE"/>
    <property type="match status" value="1"/>
</dbReference>
<dbReference type="PANTHER" id="PTHR12110:SF53">
    <property type="entry name" value="BLR5974 PROTEIN"/>
    <property type="match status" value="1"/>
</dbReference>
<name>A0ABV6ALV2_9HYPH</name>
<keyword evidence="3" id="KW-1185">Reference proteome</keyword>
<dbReference type="Pfam" id="PF01261">
    <property type="entry name" value="AP_endonuc_2"/>
    <property type="match status" value="1"/>
</dbReference>
<dbReference type="EMBL" id="JBHMAA010000018">
    <property type="protein sequence ID" value="MFB9950683.1"/>
    <property type="molecule type" value="Genomic_DNA"/>
</dbReference>
<proteinExistence type="predicted"/>
<gene>
    <name evidence="2" type="ORF">ACFFP0_17660</name>
</gene>
<dbReference type="GO" id="GO:0016853">
    <property type="term" value="F:isomerase activity"/>
    <property type="evidence" value="ECO:0007669"/>
    <property type="project" value="UniProtKB-KW"/>
</dbReference>
<dbReference type="InterPro" id="IPR013022">
    <property type="entry name" value="Xyl_isomerase-like_TIM-brl"/>
</dbReference>
<evidence type="ECO:0000313" key="3">
    <source>
        <dbReference type="Proteomes" id="UP001589692"/>
    </source>
</evidence>
<feature type="domain" description="Xylose isomerase-like TIM barrel" evidence="1">
    <location>
        <begin position="46"/>
        <end position="178"/>
    </location>
</feature>
<reference evidence="2 3" key="1">
    <citation type="submission" date="2024-09" db="EMBL/GenBank/DDBJ databases">
        <authorList>
            <person name="Sun Q."/>
            <person name="Mori K."/>
        </authorList>
    </citation>
    <scope>NUCLEOTIDE SEQUENCE [LARGE SCALE GENOMIC DNA]</scope>
    <source>
        <strain evidence="2 3">TBRC 4938</strain>
    </source>
</reference>
<dbReference type="InterPro" id="IPR036237">
    <property type="entry name" value="Xyl_isomerase-like_sf"/>
</dbReference>
<keyword evidence="2" id="KW-0413">Isomerase</keyword>
<dbReference type="Proteomes" id="UP001589692">
    <property type="component" value="Unassembled WGS sequence"/>
</dbReference>
<dbReference type="SUPFAM" id="SSF51658">
    <property type="entry name" value="Xylose isomerase-like"/>
    <property type="match status" value="1"/>
</dbReference>
<dbReference type="Gene3D" id="3.20.20.150">
    <property type="entry name" value="Divalent-metal-dependent TIM barrel enzymes"/>
    <property type="match status" value="1"/>
</dbReference>
<comment type="caution">
    <text evidence="2">The sequence shown here is derived from an EMBL/GenBank/DDBJ whole genome shotgun (WGS) entry which is preliminary data.</text>
</comment>
<sequence>MAQADIKLGSTLYAFTNEFHQRKYDFEGLVREVAKRNLGPGLEVVGFQSFRGFPEISDDTAARFKDLIAETGLTPTCLGINADNWIRRDYTMSHEESVEYQARQIRAAAKLGFPVLRYQYAAGPEAIRELAPLAEDLGVKLGLEVHAPHSINHPEVMAYREMYGQVNSPYLGFIPDFGSSARTIPPIYLDYFRSRNVPEDVITHAVAMWHEDSDRFAKRVRFLEWAKEINLPDSLAAEVPIIFGLFSQQPLSNWLEIMPQTVHVHGKFYGVDDSGEDPSMDYEGIIKVFLQGGYRGYISSEWEGHQVSDEDGFEKVARHHQMLSRILAENR</sequence>